<keyword evidence="1" id="KW-1133">Transmembrane helix</keyword>
<keyword evidence="1" id="KW-0472">Membrane</keyword>
<keyword evidence="1" id="KW-0812">Transmembrane</keyword>
<protein>
    <submittedName>
        <fullName evidence="2">Uncharacterized protein</fullName>
    </submittedName>
</protein>
<dbReference type="AlphaFoldDB" id="A0A1H5S3F6"/>
<feature type="transmembrane region" description="Helical" evidence="1">
    <location>
        <begin position="20"/>
        <end position="41"/>
    </location>
</feature>
<evidence type="ECO:0000313" key="3">
    <source>
        <dbReference type="Proteomes" id="UP000236735"/>
    </source>
</evidence>
<name>A0A1H5S3F6_XYLRU</name>
<feature type="transmembrane region" description="Helical" evidence="1">
    <location>
        <begin position="61"/>
        <end position="81"/>
    </location>
</feature>
<sequence>MCYTKFILMKINRRKCLKWAGSAAWFLLGLLVGVGGLVVWYCFSSTTIKVENEYDPWQLANYLFGIIGAIGTLLAVIVALAKEAIMKWLYSPDLRVSLVDNGITEVIANENQRVPEANSFECHVRIENSGSLAAIGCKAYVSEIRHGKSKSNLKTVKNLKNKQMRWISAEVDMPVGIPSKIKLFEIVNPNSVGTPQGGVDNQKCQITFNGCELKNSQSEKGFWEIDYFVSCKNGDVSKFVATIEWNGEFKSRATDMIDVLKVQIEEK</sequence>
<gene>
    <name evidence="2" type="ORF">SAMN05216354_0496</name>
</gene>
<proteinExistence type="predicted"/>
<dbReference type="Proteomes" id="UP000236735">
    <property type="component" value="Unassembled WGS sequence"/>
</dbReference>
<organism evidence="2 3">
    <name type="scientific">Xylanibacter ruminicola</name>
    <name type="common">Prevotella ruminicola</name>
    <dbReference type="NCBI Taxonomy" id="839"/>
    <lineage>
        <taxon>Bacteria</taxon>
        <taxon>Pseudomonadati</taxon>
        <taxon>Bacteroidota</taxon>
        <taxon>Bacteroidia</taxon>
        <taxon>Bacteroidales</taxon>
        <taxon>Prevotellaceae</taxon>
        <taxon>Xylanibacter</taxon>
    </lineage>
</organism>
<evidence type="ECO:0000313" key="2">
    <source>
        <dbReference type="EMBL" id="SEF45193.1"/>
    </source>
</evidence>
<dbReference type="EMBL" id="FNUV01000001">
    <property type="protein sequence ID" value="SEF45193.1"/>
    <property type="molecule type" value="Genomic_DNA"/>
</dbReference>
<reference evidence="2 3" key="1">
    <citation type="submission" date="2016-10" db="EMBL/GenBank/DDBJ databases">
        <authorList>
            <person name="de Groot N.N."/>
        </authorList>
    </citation>
    <scope>NUCLEOTIDE SEQUENCE [LARGE SCALE GENOMIC DNA]</scope>
    <source>
        <strain evidence="2 3">AR32</strain>
    </source>
</reference>
<accession>A0A1H5S3F6</accession>
<evidence type="ECO:0000256" key="1">
    <source>
        <dbReference type="SAM" id="Phobius"/>
    </source>
</evidence>